<protein>
    <submittedName>
        <fullName evidence="10">Uncharacterized protein</fullName>
    </submittedName>
</protein>
<comment type="catalytic activity">
    <reaction evidence="7">
        <text>Ca(2+)(out) + K(+)(out) + 4 Na(+)(in) = Ca(2+)(in) + K(+)(in) + 4 Na(+)(out)</text>
        <dbReference type="Rhea" id="RHEA:69967"/>
        <dbReference type="ChEBI" id="CHEBI:29101"/>
        <dbReference type="ChEBI" id="CHEBI:29103"/>
        <dbReference type="ChEBI" id="CHEBI:29108"/>
    </reaction>
</comment>
<sequence length="134" mass="15480">MLQLLLALCSLFILQAVKLSHWALLRDSIYYTFSIIALIVFIYDEKVCWWESLVLILMYAVYILIMKFNGKAHRYFSQRKKGSGNLANGLTGSTDLEDNVSYDATAVLLKKVWTCPVLWMSQTTLRWMKTGQTE</sequence>
<accession>A0ABV0Y4V4</accession>
<dbReference type="InterPro" id="IPR004481">
    <property type="entry name" value="K/Na/Ca-exchanger"/>
</dbReference>
<keyword evidence="3" id="KW-0050">Antiport</keyword>
<dbReference type="PANTHER" id="PTHR10846">
    <property type="entry name" value="SODIUM/POTASSIUM/CALCIUM EXCHANGER"/>
    <property type="match status" value="1"/>
</dbReference>
<evidence type="ECO:0000256" key="3">
    <source>
        <dbReference type="ARBA" id="ARBA00022449"/>
    </source>
</evidence>
<evidence type="ECO:0000313" key="10">
    <source>
        <dbReference type="EMBL" id="MEQ2288805.1"/>
    </source>
</evidence>
<keyword evidence="4 8" id="KW-0812">Transmembrane</keyword>
<dbReference type="InterPro" id="IPR044880">
    <property type="entry name" value="NCX_ion-bd_dom_sf"/>
</dbReference>
<reference evidence="10 11" key="1">
    <citation type="submission" date="2021-06" db="EMBL/GenBank/DDBJ databases">
        <authorList>
            <person name="Palmer J.M."/>
        </authorList>
    </citation>
    <scope>NUCLEOTIDE SEQUENCE [LARGE SCALE GENOMIC DNA]</scope>
    <source>
        <strain evidence="10 11">AS_MEX2019</strain>
        <tissue evidence="10">Muscle</tissue>
    </source>
</reference>
<evidence type="ECO:0000256" key="8">
    <source>
        <dbReference type="SAM" id="Phobius"/>
    </source>
</evidence>
<gene>
    <name evidence="10" type="ORF">AMECASPLE_026510</name>
</gene>
<proteinExistence type="inferred from homology"/>
<dbReference type="EMBL" id="JAHRIP010021527">
    <property type="protein sequence ID" value="MEQ2288805.1"/>
    <property type="molecule type" value="Genomic_DNA"/>
</dbReference>
<evidence type="ECO:0000256" key="5">
    <source>
        <dbReference type="ARBA" id="ARBA00022989"/>
    </source>
</evidence>
<keyword evidence="5 8" id="KW-1133">Transmembrane helix</keyword>
<feature type="transmembrane region" description="Helical" evidence="8">
    <location>
        <begin position="29"/>
        <end position="45"/>
    </location>
</feature>
<comment type="subcellular location">
    <subcellularLocation>
        <location evidence="1">Membrane</location>
        <topology evidence="1">Multi-pass membrane protein</topology>
    </subcellularLocation>
</comment>
<feature type="transmembrane region" description="Helical" evidence="8">
    <location>
        <begin position="52"/>
        <end position="70"/>
    </location>
</feature>
<comment type="similarity">
    <text evidence="2">Belongs to the Ca(2+):cation antiporter (CaCA) (TC 2.A.19) family. SLC24A subfamily.</text>
</comment>
<name>A0ABV0Y4V4_9TELE</name>
<keyword evidence="3" id="KW-0813">Transport</keyword>
<evidence type="ECO:0000256" key="1">
    <source>
        <dbReference type="ARBA" id="ARBA00004141"/>
    </source>
</evidence>
<evidence type="ECO:0000256" key="6">
    <source>
        <dbReference type="ARBA" id="ARBA00023136"/>
    </source>
</evidence>
<evidence type="ECO:0000313" key="11">
    <source>
        <dbReference type="Proteomes" id="UP001469553"/>
    </source>
</evidence>
<feature type="signal peptide" evidence="9">
    <location>
        <begin position="1"/>
        <end position="16"/>
    </location>
</feature>
<dbReference type="Gene3D" id="1.20.1420.30">
    <property type="entry name" value="NCX, central ion-binding region"/>
    <property type="match status" value="1"/>
</dbReference>
<comment type="caution">
    <text evidence="10">The sequence shown here is derived from an EMBL/GenBank/DDBJ whole genome shotgun (WGS) entry which is preliminary data.</text>
</comment>
<keyword evidence="6 8" id="KW-0472">Membrane</keyword>
<feature type="chain" id="PRO_5045334909" evidence="9">
    <location>
        <begin position="17"/>
        <end position="134"/>
    </location>
</feature>
<dbReference type="Proteomes" id="UP001469553">
    <property type="component" value="Unassembled WGS sequence"/>
</dbReference>
<evidence type="ECO:0000256" key="2">
    <source>
        <dbReference type="ARBA" id="ARBA00005364"/>
    </source>
</evidence>
<keyword evidence="9" id="KW-0732">Signal</keyword>
<evidence type="ECO:0000256" key="4">
    <source>
        <dbReference type="ARBA" id="ARBA00022692"/>
    </source>
</evidence>
<organism evidence="10 11">
    <name type="scientific">Ameca splendens</name>
    <dbReference type="NCBI Taxonomy" id="208324"/>
    <lineage>
        <taxon>Eukaryota</taxon>
        <taxon>Metazoa</taxon>
        <taxon>Chordata</taxon>
        <taxon>Craniata</taxon>
        <taxon>Vertebrata</taxon>
        <taxon>Euteleostomi</taxon>
        <taxon>Actinopterygii</taxon>
        <taxon>Neopterygii</taxon>
        <taxon>Teleostei</taxon>
        <taxon>Neoteleostei</taxon>
        <taxon>Acanthomorphata</taxon>
        <taxon>Ovalentaria</taxon>
        <taxon>Atherinomorphae</taxon>
        <taxon>Cyprinodontiformes</taxon>
        <taxon>Goodeidae</taxon>
        <taxon>Ameca</taxon>
    </lineage>
</organism>
<evidence type="ECO:0000256" key="7">
    <source>
        <dbReference type="ARBA" id="ARBA00033627"/>
    </source>
</evidence>
<dbReference type="PANTHER" id="PTHR10846:SF42">
    <property type="entry name" value="SODIUM_POTASSIUM_CALCIUM EXCHANGER 3"/>
    <property type="match status" value="1"/>
</dbReference>
<evidence type="ECO:0000256" key="9">
    <source>
        <dbReference type="SAM" id="SignalP"/>
    </source>
</evidence>
<keyword evidence="11" id="KW-1185">Reference proteome</keyword>